<feature type="region of interest" description="Disordered" evidence="1">
    <location>
        <begin position="1"/>
        <end position="34"/>
    </location>
</feature>
<feature type="domain" description="Retrotransposon gag" evidence="2">
    <location>
        <begin position="62"/>
        <end position="138"/>
    </location>
</feature>
<dbReference type="Pfam" id="PF03732">
    <property type="entry name" value="Retrotrans_gag"/>
    <property type="match status" value="1"/>
</dbReference>
<dbReference type="PANTHER" id="PTHR33223:SF6">
    <property type="entry name" value="CCHC-TYPE DOMAIN-CONTAINING PROTEIN"/>
    <property type="match status" value="1"/>
</dbReference>
<feature type="compositionally biased region" description="Polar residues" evidence="1">
    <location>
        <begin position="321"/>
        <end position="334"/>
    </location>
</feature>
<evidence type="ECO:0000259" key="2">
    <source>
        <dbReference type="Pfam" id="PF03732"/>
    </source>
</evidence>
<feature type="region of interest" description="Disordered" evidence="1">
    <location>
        <begin position="230"/>
        <end position="260"/>
    </location>
</feature>
<proteinExistence type="predicted"/>
<name>A0AA38C768_TAXCH</name>
<dbReference type="Proteomes" id="UP000824469">
    <property type="component" value="Unassembled WGS sequence"/>
</dbReference>
<dbReference type="PANTHER" id="PTHR33223">
    <property type="entry name" value="CCHC-TYPE DOMAIN-CONTAINING PROTEIN"/>
    <property type="match status" value="1"/>
</dbReference>
<keyword evidence="4" id="KW-1185">Reference proteome</keyword>
<gene>
    <name evidence="3" type="ORF">KI387_042719</name>
</gene>
<accession>A0AA38C768</accession>
<dbReference type="AlphaFoldDB" id="A0AA38C768"/>
<feature type="region of interest" description="Disordered" evidence="1">
    <location>
        <begin position="277"/>
        <end position="413"/>
    </location>
</feature>
<reference evidence="3 4" key="1">
    <citation type="journal article" date="2021" name="Nat. Plants">
        <title>The Taxus genome provides insights into paclitaxel biosynthesis.</title>
        <authorList>
            <person name="Xiong X."/>
            <person name="Gou J."/>
            <person name="Liao Q."/>
            <person name="Li Y."/>
            <person name="Zhou Q."/>
            <person name="Bi G."/>
            <person name="Li C."/>
            <person name="Du R."/>
            <person name="Wang X."/>
            <person name="Sun T."/>
            <person name="Guo L."/>
            <person name="Liang H."/>
            <person name="Lu P."/>
            <person name="Wu Y."/>
            <person name="Zhang Z."/>
            <person name="Ro D.K."/>
            <person name="Shang Y."/>
            <person name="Huang S."/>
            <person name="Yan J."/>
        </authorList>
    </citation>
    <scope>NUCLEOTIDE SEQUENCE [LARGE SCALE GENOMIC DNA]</scope>
    <source>
        <strain evidence="3">Ta-2019</strain>
    </source>
</reference>
<protein>
    <recommendedName>
        <fullName evidence="2">Retrotransposon gag domain-containing protein</fullName>
    </recommendedName>
</protein>
<evidence type="ECO:0000313" key="4">
    <source>
        <dbReference type="Proteomes" id="UP000824469"/>
    </source>
</evidence>
<dbReference type="InterPro" id="IPR005162">
    <property type="entry name" value="Retrotrans_gag_dom"/>
</dbReference>
<dbReference type="EMBL" id="JAHRHJ020003260">
    <property type="protein sequence ID" value="KAH9292094.1"/>
    <property type="molecule type" value="Genomic_DNA"/>
</dbReference>
<feature type="compositionally biased region" description="Acidic residues" evidence="1">
    <location>
        <begin position="307"/>
        <end position="318"/>
    </location>
</feature>
<sequence length="474" mass="52340">MGKHYGSLGFTTSSSRAPSRKPKEFSQIRRERKSKHMDSHISAFIMSCSILDVTHEDVSVHLFLETLQGPAAEWFQHLPAGSITSWATLRDAFEDRYKPSEDAFALLSRITHLKKEANETMRDFIARFNALINRVPVAMLPTPENQKCFFVNAMSSKVSFLLLQERVATLILAQAAAIRIEDNLIISGELKKESSKPKSLGPSPTTSSDPAFQKMANDLLALKKQLAQASPSSSYRDIPRRNFVPNNISQRPRLPATTPRLALEAPPVNALAEIEEEEQYYEEPSSQGEDDQDVGEPTGDSTIGYMEFDEEESDEEEGTQGYASGQSYAVFTRSQGKEAEVAAHVQQEKAVSNAPPIIAKRGNPLPTQLPGKSFTRKSFPPISPPNQSSHVPTKTSNPIPPSRSEGLIPSPTQPLAAFDIIDHAKKTKIQMSEAEYLQSNPEQLVRLTKYIQSQAVVSKQVSPKGILSTPLNPT</sequence>
<feature type="compositionally biased region" description="Polar residues" evidence="1">
    <location>
        <begin position="385"/>
        <end position="397"/>
    </location>
</feature>
<comment type="caution">
    <text evidence="3">The sequence shown here is derived from an EMBL/GenBank/DDBJ whole genome shotgun (WGS) entry which is preliminary data.</text>
</comment>
<evidence type="ECO:0000256" key="1">
    <source>
        <dbReference type="SAM" id="MobiDB-lite"/>
    </source>
</evidence>
<evidence type="ECO:0000313" key="3">
    <source>
        <dbReference type="EMBL" id="KAH9292094.1"/>
    </source>
</evidence>
<feature type="compositionally biased region" description="Low complexity" evidence="1">
    <location>
        <begin position="197"/>
        <end position="208"/>
    </location>
</feature>
<feature type="region of interest" description="Disordered" evidence="1">
    <location>
        <begin position="192"/>
        <end position="211"/>
    </location>
</feature>
<organism evidence="3 4">
    <name type="scientific">Taxus chinensis</name>
    <name type="common">Chinese yew</name>
    <name type="synonym">Taxus wallichiana var. chinensis</name>
    <dbReference type="NCBI Taxonomy" id="29808"/>
    <lineage>
        <taxon>Eukaryota</taxon>
        <taxon>Viridiplantae</taxon>
        <taxon>Streptophyta</taxon>
        <taxon>Embryophyta</taxon>
        <taxon>Tracheophyta</taxon>
        <taxon>Spermatophyta</taxon>
        <taxon>Pinopsida</taxon>
        <taxon>Pinidae</taxon>
        <taxon>Conifers II</taxon>
        <taxon>Cupressales</taxon>
        <taxon>Taxaceae</taxon>
        <taxon>Taxus</taxon>
    </lineage>
</organism>